<gene>
    <name evidence="1" type="ORF">BSL82_00535</name>
</gene>
<protein>
    <submittedName>
        <fullName evidence="1">Uncharacterized protein</fullName>
    </submittedName>
</protein>
<dbReference type="RefSeq" id="WP_072595551.1">
    <property type="nucleotide sequence ID" value="NZ_CP018221.1"/>
</dbReference>
<organism evidence="1 2">
    <name type="scientific">Tardibacter chloracetimidivorans</name>
    <dbReference type="NCBI Taxonomy" id="1921510"/>
    <lineage>
        <taxon>Bacteria</taxon>
        <taxon>Pseudomonadati</taxon>
        <taxon>Pseudomonadota</taxon>
        <taxon>Alphaproteobacteria</taxon>
        <taxon>Sphingomonadales</taxon>
        <taxon>Sphingomonadaceae</taxon>
        <taxon>Tardibacter</taxon>
    </lineage>
</organism>
<dbReference type="Gene3D" id="3.30.40.190">
    <property type="match status" value="1"/>
</dbReference>
<accession>A0A1L3ZQS4</accession>
<dbReference type="EMBL" id="CP018221">
    <property type="protein sequence ID" value="API57975.1"/>
    <property type="molecule type" value="Genomic_DNA"/>
</dbReference>
<proteinExistence type="predicted"/>
<dbReference type="OrthoDB" id="7596068at2"/>
<sequence length="91" mass="10486">MPTAAVRRYWDWLPSVCVLCGGEAVIHHIMHVNYQRISKDDWLVAPLCPQHHNMGNDSVHALGGERPFLARHGVDLVHWSILNRHKYEIGR</sequence>
<evidence type="ECO:0000313" key="1">
    <source>
        <dbReference type="EMBL" id="API57975.1"/>
    </source>
</evidence>
<reference evidence="2" key="1">
    <citation type="submission" date="2016-11" db="EMBL/GenBank/DDBJ databases">
        <title>Complete Genome Sequence of alachlor-degrading Sphingomonas sp. strain JJ-A5.</title>
        <authorList>
            <person name="Lee H."/>
            <person name="Ka J.-O."/>
        </authorList>
    </citation>
    <scope>NUCLEOTIDE SEQUENCE [LARGE SCALE GENOMIC DNA]</scope>
    <source>
        <strain evidence="2">JJ-A5</strain>
    </source>
</reference>
<dbReference type="STRING" id="1921510.BSL82_00535"/>
<dbReference type="AlphaFoldDB" id="A0A1L3ZQS4"/>
<name>A0A1L3ZQS4_9SPHN</name>
<dbReference type="Proteomes" id="UP000182063">
    <property type="component" value="Chromosome"/>
</dbReference>
<dbReference type="KEGG" id="sphj:BSL82_00535"/>
<keyword evidence="2" id="KW-1185">Reference proteome</keyword>
<evidence type="ECO:0000313" key="2">
    <source>
        <dbReference type="Proteomes" id="UP000182063"/>
    </source>
</evidence>